<dbReference type="InterPro" id="IPR036322">
    <property type="entry name" value="WD40_repeat_dom_sf"/>
</dbReference>
<dbReference type="InterPro" id="IPR001680">
    <property type="entry name" value="WD40_rpt"/>
</dbReference>
<feature type="domain" description="C2H2-type" evidence="16">
    <location>
        <begin position="1147"/>
        <end position="1174"/>
    </location>
</feature>
<dbReference type="FunFam" id="3.30.160.60:FF:000100">
    <property type="entry name" value="Zinc finger 45-like"/>
    <property type="match status" value="1"/>
</dbReference>
<feature type="repeat" description="WD" evidence="14">
    <location>
        <begin position="222"/>
        <end position="256"/>
    </location>
</feature>
<organism evidence="17 18">
    <name type="scientific">Clunio marinus</name>
    <dbReference type="NCBI Taxonomy" id="568069"/>
    <lineage>
        <taxon>Eukaryota</taxon>
        <taxon>Metazoa</taxon>
        <taxon>Ecdysozoa</taxon>
        <taxon>Arthropoda</taxon>
        <taxon>Hexapoda</taxon>
        <taxon>Insecta</taxon>
        <taxon>Pterygota</taxon>
        <taxon>Neoptera</taxon>
        <taxon>Endopterygota</taxon>
        <taxon>Diptera</taxon>
        <taxon>Nematocera</taxon>
        <taxon>Chironomoidea</taxon>
        <taxon>Chironomidae</taxon>
        <taxon>Clunio</taxon>
    </lineage>
</organism>
<keyword evidence="18" id="KW-1185">Reference proteome</keyword>
<reference evidence="17 18" key="1">
    <citation type="submission" date="2015-04" db="EMBL/GenBank/DDBJ databases">
        <authorList>
            <person name="Syromyatnikov M.Y."/>
            <person name="Popov V.N."/>
        </authorList>
    </citation>
    <scope>NUCLEOTIDE SEQUENCE [LARGE SCALE GENOMIC DNA]</scope>
</reference>
<dbReference type="GO" id="GO:0008270">
    <property type="term" value="F:zinc ion binding"/>
    <property type="evidence" value="ECO:0007669"/>
    <property type="project" value="UniProtKB-KW"/>
</dbReference>
<dbReference type="PANTHER" id="PTHR24393:SF15">
    <property type="entry name" value="IP01243P-RELATED"/>
    <property type="match status" value="1"/>
</dbReference>
<dbReference type="SUPFAM" id="SSF50978">
    <property type="entry name" value="WD40 repeat-like"/>
    <property type="match status" value="1"/>
</dbReference>
<sequence length="1278" mass="145046">MTKINNITARLINRQYGKYYEKSYDNALVRLMVRPWDNWRGINPSGIGADFNPDPPIFAAKFANTENYNHILAVANEDGRIALQNTFVKNSTSEDLSLEGDQCHYNAVFDIAWMPYHLKLISASGDHTARLWDVTESKLINIREFCGHSRSVKVAAFRKNDCSVFSTGGRDGAILIWDLRSNTNNEVQKIDNRIYNAHIGGGPTTPSTRRRGNRYATPKNQTNVSNSSVTGLIFQNENTLVSCGPADGVIKMWDLRRCYSTLKKEPVAKHSLPYAGNSTLKGFTNLIVDDSETRLFASCMDSKIYSYNISAYSKEPTMIYSGLQINSFYIKSCLSPDGRYLLSGSSDEKAYIWNIENPHPVASLVGHNFEVTCVAWSNHQNNLDGGNMCIVTCSDDACHKVWRVGPEFLPEDERLSLRGHSELGEKYYQYEKSKQVLRRKLKDLSPRTSNAQNKQIRMTPTKAEISSLKRSFQEMCADDPEIVIEGNERKRPNIEAKGRRLFPSSPSSCIDHYSTTSASRPLETLFEELSSTQSQNFQNLVSSPVKRQINIIKSPENLRVSKSKSLNKDRMEPSVNSPTMNLPNFVIDGDAPHLSLMSPHRKTKKENVDWLTKMRKQKLLSLNNALEKATTATEIQNDQNDKLLKSIENKSESQEKKKSQKKTEATILNNAIRKKKLTCESRVMQKFEAQKQMQNFGFPTGSRIILYGGKTCVIAPEQKTNTSTPTVIGTIESPQICHLCQKEFSSIETLQNHIKEQHVDSKFYRNIIAVSTVGNQVTMIPTPLQQYQIGTSAVKIEKDFHPIHAKLIPEIIKPSNSEFANSVTNLNIAHPVIQHIQIQPREKEKANVVQVIKQNPVEYHIQQQEHAAMVVASMSQKSGVCNPFLNSTIKYELHGQPVQLVSEVYPQMLAEAPKSDDLNSQSSVSSPGSSVNVQNATGPMLSNGETMEKQHKCLVCDKFFTTVGNLNIHLKIHAGEKPYKCTVCGKGFIQSNNLATHMKIHTGEKPHGCQICGKRFSQSNNLKTHIRTHTGEKPFKCTLCEKSFNQKNNLTTHLRTHSDYHPSNCSMCNQTFMSFNELFSHMRDHAEEKPHVCSVCNKVFSVQNDLNDHMKQHSNPKPYKCDICQKQFTQSNNLKTHIKTHIYQDPFKCSMCTRSFQDQEEYQLHMRVHTFDKPYECTYCGKKFIQSNNLKTHVRTHTGEKPYACTVCGKSFNQKNNLNTHLRVHTGEKPFECHLCDRRFNQSNNLNKHLKTHGQEKEISKAMETEMEKMMNNVIQQQ</sequence>
<keyword evidence="11" id="KW-0804">Transcription</keyword>
<feature type="domain" description="C2H2-type" evidence="16">
    <location>
        <begin position="1231"/>
        <end position="1258"/>
    </location>
</feature>
<keyword evidence="5" id="KW-0479">Metal-binding</keyword>
<evidence type="ECO:0000259" key="16">
    <source>
        <dbReference type="PROSITE" id="PS50157"/>
    </source>
</evidence>
<accession>A0A1J1IIS7</accession>
<dbReference type="EMBL" id="CVRI01000054">
    <property type="protein sequence ID" value="CRL00096.1"/>
    <property type="molecule type" value="Genomic_DNA"/>
</dbReference>
<evidence type="ECO:0000256" key="10">
    <source>
        <dbReference type="ARBA" id="ARBA00023125"/>
    </source>
</evidence>
<dbReference type="Gene3D" id="2.130.10.10">
    <property type="entry name" value="YVTN repeat-like/Quinoprotein amine dehydrogenase"/>
    <property type="match status" value="2"/>
</dbReference>
<evidence type="ECO:0000256" key="5">
    <source>
        <dbReference type="ARBA" id="ARBA00022723"/>
    </source>
</evidence>
<feature type="domain" description="C2H2-type" evidence="16">
    <location>
        <begin position="1063"/>
        <end position="1090"/>
    </location>
</feature>
<dbReference type="FunFam" id="3.30.160.60:FF:000097">
    <property type="entry name" value="Zinc finger protein"/>
    <property type="match status" value="1"/>
</dbReference>
<keyword evidence="10" id="KW-0238">DNA-binding</keyword>
<evidence type="ECO:0000313" key="18">
    <source>
        <dbReference type="Proteomes" id="UP000183832"/>
    </source>
</evidence>
<evidence type="ECO:0000256" key="2">
    <source>
        <dbReference type="ARBA" id="ARBA00004123"/>
    </source>
</evidence>
<feature type="region of interest" description="Disordered" evidence="15">
    <location>
        <begin position="198"/>
        <end position="221"/>
    </location>
</feature>
<feature type="domain" description="C2H2-type" evidence="16">
    <location>
        <begin position="1035"/>
        <end position="1062"/>
    </location>
</feature>
<dbReference type="PROSITE" id="PS00678">
    <property type="entry name" value="WD_REPEATS_1"/>
    <property type="match status" value="2"/>
</dbReference>
<dbReference type="CDD" id="cd00200">
    <property type="entry name" value="WD40"/>
    <property type="match status" value="1"/>
</dbReference>
<feature type="repeat" description="WD" evidence="14">
    <location>
        <begin position="145"/>
        <end position="187"/>
    </location>
</feature>
<evidence type="ECO:0000313" key="17">
    <source>
        <dbReference type="EMBL" id="CRL00096.1"/>
    </source>
</evidence>
<evidence type="ECO:0000256" key="1">
    <source>
        <dbReference type="ARBA" id="ARBA00003767"/>
    </source>
</evidence>
<dbReference type="FunFam" id="3.30.160.60:FF:000931">
    <property type="entry name" value="zinc finger protein 697"/>
    <property type="match status" value="1"/>
</dbReference>
<protein>
    <submittedName>
        <fullName evidence="17">CLUMA_CG013378, isoform A</fullName>
    </submittedName>
</protein>
<evidence type="ECO:0000256" key="4">
    <source>
        <dbReference type="ARBA" id="ARBA00022574"/>
    </source>
</evidence>
<feature type="domain" description="C2H2-type" evidence="16">
    <location>
        <begin position="1007"/>
        <end position="1034"/>
    </location>
</feature>
<feature type="compositionally biased region" description="Low complexity" evidence="15">
    <location>
        <begin position="918"/>
        <end position="934"/>
    </location>
</feature>
<feature type="repeat" description="WD" evidence="14">
    <location>
        <begin position="101"/>
        <end position="142"/>
    </location>
</feature>
<evidence type="ECO:0000256" key="9">
    <source>
        <dbReference type="ARBA" id="ARBA00023015"/>
    </source>
</evidence>
<dbReference type="InterPro" id="IPR019775">
    <property type="entry name" value="WD40_repeat_CS"/>
</dbReference>
<dbReference type="STRING" id="568069.A0A1J1IIS7"/>
<evidence type="ECO:0000256" key="13">
    <source>
        <dbReference type="PROSITE-ProRule" id="PRU00042"/>
    </source>
</evidence>
<dbReference type="SMART" id="SM00355">
    <property type="entry name" value="ZnF_C2H2"/>
    <property type="match status" value="12"/>
</dbReference>
<comment type="function">
    <text evidence="1">May be involved in transcriptional regulation.</text>
</comment>
<dbReference type="GO" id="GO:0000978">
    <property type="term" value="F:RNA polymerase II cis-regulatory region sequence-specific DNA binding"/>
    <property type="evidence" value="ECO:0007669"/>
    <property type="project" value="TreeGrafter"/>
</dbReference>
<evidence type="ECO:0000256" key="14">
    <source>
        <dbReference type="PROSITE-ProRule" id="PRU00221"/>
    </source>
</evidence>
<proteinExistence type="inferred from homology"/>
<dbReference type="Gene3D" id="3.30.160.60">
    <property type="entry name" value="Classic Zinc Finger"/>
    <property type="match status" value="10"/>
</dbReference>
<feature type="domain" description="C2H2-type" evidence="16">
    <location>
        <begin position="1203"/>
        <end position="1230"/>
    </location>
</feature>
<dbReference type="GO" id="GO:0005634">
    <property type="term" value="C:nucleus"/>
    <property type="evidence" value="ECO:0007669"/>
    <property type="project" value="UniProtKB-SubCell"/>
</dbReference>
<feature type="region of interest" description="Disordered" evidence="15">
    <location>
        <begin position="560"/>
        <end position="582"/>
    </location>
</feature>
<dbReference type="FunFam" id="3.30.160.60:FF:000848">
    <property type="entry name" value="Zinc finger protein 35"/>
    <property type="match status" value="1"/>
</dbReference>
<name>A0A1J1IIS7_9DIPT</name>
<dbReference type="Proteomes" id="UP000183832">
    <property type="component" value="Unassembled WGS sequence"/>
</dbReference>
<evidence type="ECO:0000256" key="3">
    <source>
        <dbReference type="ARBA" id="ARBA00006991"/>
    </source>
</evidence>
<dbReference type="AlphaFoldDB" id="A0A1J1IIS7"/>
<dbReference type="FunFam" id="3.30.160.60:FF:000303">
    <property type="entry name" value="Zinc finger protein 41"/>
    <property type="match status" value="1"/>
</dbReference>
<dbReference type="Pfam" id="PF13912">
    <property type="entry name" value="zf-C2H2_6"/>
    <property type="match status" value="2"/>
</dbReference>
<evidence type="ECO:0000256" key="11">
    <source>
        <dbReference type="ARBA" id="ARBA00023163"/>
    </source>
</evidence>
<feature type="domain" description="C2H2-type" evidence="16">
    <location>
        <begin position="735"/>
        <end position="763"/>
    </location>
</feature>
<dbReference type="PROSITE" id="PS50082">
    <property type="entry name" value="WD_REPEATS_2"/>
    <property type="match status" value="4"/>
</dbReference>
<dbReference type="FunFam" id="3.30.160.60:FF:000736">
    <property type="entry name" value="Zinc finger protein 423"/>
    <property type="match status" value="1"/>
</dbReference>
<dbReference type="InterPro" id="IPR015943">
    <property type="entry name" value="WD40/YVTN_repeat-like_dom_sf"/>
</dbReference>
<keyword evidence="4 14" id="KW-0853">WD repeat</keyword>
<dbReference type="PROSITE" id="PS50157">
    <property type="entry name" value="ZINC_FINGER_C2H2_2"/>
    <property type="match status" value="12"/>
</dbReference>
<evidence type="ECO:0000256" key="8">
    <source>
        <dbReference type="ARBA" id="ARBA00022833"/>
    </source>
</evidence>
<feature type="domain" description="C2H2-type" evidence="16">
    <location>
        <begin position="1119"/>
        <end position="1146"/>
    </location>
</feature>
<feature type="domain" description="C2H2-type" evidence="16">
    <location>
        <begin position="979"/>
        <end position="1006"/>
    </location>
</feature>
<dbReference type="Pfam" id="PF00096">
    <property type="entry name" value="zf-C2H2"/>
    <property type="match status" value="9"/>
</dbReference>
<feature type="domain" description="C2H2-type" evidence="16">
    <location>
        <begin position="951"/>
        <end position="978"/>
    </location>
</feature>
<dbReference type="FunFam" id="3.30.160.60:FF:000065">
    <property type="entry name" value="B-cell CLL/lymphoma 6, member B"/>
    <property type="match status" value="1"/>
</dbReference>
<dbReference type="InterPro" id="IPR013087">
    <property type="entry name" value="Znf_C2H2_type"/>
</dbReference>
<dbReference type="PROSITE" id="PS00028">
    <property type="entry name" value="ZINC_FINGER_C2H2_1"/>
    <property type="match status" value="12"/>
</dbReference>
<dbReference type="FunFam" id="3.30.160.60:FF:002716">
    <property type="entry name" value="Zinc finger protein 212"/>
    <property type="match status" value="1"/>
</dbReference>
<dbReference type="PANTHER" id="PTHR24393">
    <property type="entry name" value="ZINC FINGER PROTEIN"/>
    <property type="match status" value="1"/>
</dbReference>
<dbReference type="SUPFAM" id="SSF57667">
    <property type="entry name" value="beta-beta-alpha zinc fingers"/>
    <property type="match status" value="6"/>
</dbReference>
<feature type="repeat" description="WD" evidence="14">
    <location>
        <begin position="334"/>
        <end position="363"/>
    </location>
</feature>
<feature type="domain" description="C2H2-type" evidence="16">
    <location>
        <begin position="1091"/>
        <end position="1118"/>
    </location>
</feature>
<dbReference type="InterPro" id="IPR036236">
    <property type="entry name" value="Znf_C2H2_sf"/>
</dbReference>
<keyword evidence="9" id="KW-0805">Transcription regulation</keyword>
<evidence type="ECO:0000256" key="6">
    <source>
        <dbReference type="ARBA" id="ARBA00022737"/>
    </source>
</evidence>
<keyword evidence="6" id="KW-0677">Repeat</keyword>
<dbReference type="PROSITE" id="PS50294">
    <property type="entry name" value="WD_REPEATS_REGION"/>
    <property type="match status" value="2"/>
</dbReference>
<keyword evidence="12" id="KW-0539">Nucleus</keyword>
<dbReference type="Pfam" id="PF00400">
    <property type="entry name" value="WD40"/>
    <property type="match status" value="5"/>
</dbReference>
<feature type="region of interest" description="Disordered" evidence="15">
    <location>
        <begin position="913"/>
        <end position="934"/>
    </location>
</feature>
<gene>
    <name evidence="17" type="ORF">CLUMA_CG013378</name>
</gene>
<keyword evidence="8" id="KW-0862">Zinc</keyword>
<evidence type="ECO:0000256" key="7">
    <source>
        <dbReference type="ARBA" id="ARBA00022771"/>
    </source>
</evidence>
<dbReference type="OrthoDB" id="1095242at2759"/>
<dbReference type="SMART" id="SM00320">
    <property type="entry name" value="WD40"/>
    <property type="match status" value="6"/>
</dbReference>
<keyword evidence="7 13" id="KW-0863">Zinc-finger</keyword>
<dbReference type="FunFam" id="3.30.160.60:FF:001498">
    <property type="entry name" value="Zinc finger protein 404"/>
    <property type="match status" value="1"/>
</dbReference>
<dbReference type="GO" id="GO:0001228">
    <property type="term" value="F:DNA-binding transcription activator activity, RNA polymerase II-specific"/>
    <property type="evidence" value="ECO:0007669"/>
    <property type="project" value="TreeGrafter"/>
</dbReference>
<evidence type="ECO:0000256" key="12">
    <source>
        <dbReference type="ARBA" id="ARBA00023242"/>
    </source>
</evidence>
<comment type="subcellular location">
    <subcellularLocation>
        <location evidence="2">Nucleus</location>
    </subcellularLocation>
</comment>
<evidence type="ECO:0000256" key="15">
    <source>
        <dbReference type="SAM" id="MobiDB-lite"/>
    </source>
</evidence>
<feature type="domain" description="C2H2-type" evidence="16">
    <location>
        <begin position="1175"/>
        <end position="1202"/>
    </location>
</feature>
<comment type="similarity">
    <text evidence="3">Belongs to the krueppel C2H2-type zinc-finger protein family.</text>
</comment>